<keyword evidence="4" id="KW-1185">Reference proteome</keyword>
<name>A0A6G1EH08_9ORYZ</name>
<evidence type="ECO:0008006" key="5">
    <source>
        <dbReference type="Google" id="ProtNLM"/>
    </source>
</evidence>
<gene>
    <name evidence="3" type="ORF">E2562_008368</name>
</gene>
<feature type="region of interest" description="Disordered" evidence="2">
    <location>
        <begin position="1"/>
        <end position="21"/>
    </location>
</feature>
<comment type="similarity">
    <text evidence="1">Belongs to the CFAP298 family.</text>
</comment>
<dbReference type="EMBL" id="SPHZ02000003">
    <property type="protein sequence ID" value="KAF0924039.1"/>
    <property type="molecule type" value="Genomic_DNA"/>
</dbReference>
<evidence type="ECO:0000256" key="2">
    <source>
        <dbReference type="SAM" id="MobiDB-lite"/>
    </source>
</evidence>
<organism evidence="3 4">
    <name type="scientific">Oryza meyeriana var. granulata</name>
    <dbReference type="NCBI Taxonomy" id="110450"/>
    <lineage>
        <taxon>Eukaryota</taxon>
        <taxon>Viridiplantae</taxon>
        <taxon>Streptophyta</taxon>
        <taxon>Embryophyta</taxon>
        <taxon>Tracheophyta</taxon>
        <taxon>Spermatophyta</taxon>
        <taxon>Magnoliopsida</taxon>
        <taxon>Liliopsida</taxon>
        <taxon>Poales</taxon>
        <taxon>Poaceae</taxon>
        <taxon>BOP clade</taxon>
        <taxon>Oryzoideae</taxon>
        <taxon>Oryzeae</taxon>
        <taxon>Oryzinae</taxon>
        <taxon>Oryza</taxon>
        <taxon>Oryza meyeriana</taxon>
    </lineage>
</organism>
<dbReference type="AlphaFoldDB" id="A0A6G1EH08"/>
<dbReference type="Pfam" id="PF11069">
    <property type="entry name" value="CFAP298"/>
    <property type="match status" value="2"/>
</dbReference>
<sequence length="261" mass="29360">MVVPHVRWAASSSLPPPSSPEVGEEEMGFLYECTTSSPVKDVAAALAGGAALQARLLSLCRCLRDDMHENVQLWWAGKELAMGKKLRDYIGVNDKTKEQVQGNKFLSPRALREHIKNIQNRAVAAIQESPEALFLQQKSSDDKHENVQLWWAGKELAMGKKLYDYIGVNDKTKFGSMEQNKVMKLVPPVYRNARAQLGLCCVSCMTHPNQKLDKPWWWENWELAIATPKLLAFWPPYCVLQNLCFEAKEQRDAAAGACRGS</sequence>
<reference evidence="3 4" key="1">
    <citation type="submission" date="2019-11" db="EMBL/GenBank/DDBJ databases">
        <title>Whole genome sequence of Oryza granulata.</title>
        <authorList>
            <person name="Li W."/>
        </authorList>
    </citation>
    <scope>NUCLEOTIDE SEQUENCE [LARGE SCALE GENOMIC DNA]</scope>
    <source>
        <strain evidence="4">cv. Menghai</strain>
        <tissue evidence="3">Leaf</tissue>
    </source>
</reference>
<comment type="caution">
    <text evidence="3">The sequence shown here is derived from an EMBL/GenBank/DDBJ whole genome shotgun (WGS) entry which is preliminary data.</text>
</comment>
<evidence type="ECO:0000256" key="1">
    <source>
        <dbReference type="ARBA" id="ARBA00009619"/>
    </source>
</evidence>
<dbReference type="OrthoDB" id="276065at2759"/>
<protein>
    <recommendedName>
        <fullName evidence="5">Ubiquitin-like domain-containing protein</fullName>
    </recommendedName>
</protein>
<evidence type="ECO:0000313" key="3">
    <source>
        <dbReference type="EMBL" id="KAF0924039.1"/>
    </source>
</evidence>
<dbReference type="Proteomes" id="UP000479710">
    <property type="component" value="Unassembled WGS sequence"/>
</dbReference>
<dbReference type="PANTHER" id="PTHR13238">
    <property type="entry name" value="PROTEIN C21ORF59"/>
    <property type="match status" value="1"/>
</dbReference>
<dbReference type="InterPro" id="IPR021298">
    <property type="entry name" value="CFAP298"/>
</dbReference>
<evidence type="ECO:0000313" key="4">
    <source>
        <dbReference type="Proteomes" id="UP000479710"/>
    </source>
</evidence>
<proteinExistence type="inferred from homology"/>
<dbReference type="PANTHER" id="PTHR13238:SF0">
    <property type="entry name" value="CILIA- AND FLAGELLA-ASSOCIATED PROTEIN 298"/>
    <property type="match status" value="1"/>
</dbReference>
<accession>A0A6G1EH08</accession>